<keyword evidence="3" id="KW-1185">Reference proteome</keyword>
<evidence type="ECO:0000313" key="2">
    <source>
        <dbReference type="EMBL" id="SEP23438.1"/>
    </source>
</evidence>
<reference evidence="3" key="1">
    <citation type="submission" date="2016-10" db="EMBL/GenBank/DDBJ databases">
        <authorList>
            <person name="Varghese N."/>
            <person name="Submissions S."/>
        </authorList>
    </citation>
    <scope>NUCLEOTIDE SEQUENCE [LARGE SCALE GENOMIC DNA]</scope>
    <source>
        <strain evidence="3">IBRC-M 10043</strain>
    </source>
</reference>
<name>A0A1H8W8H4_9EURY</name>
<dbReference type="Proteomes" id="UP000198775">
    <property type="component" value="Unassembled WGS sequence"/>
</dbReference>
<gene>
    <name evidence="2" type="ORF">SAMN05216388_105016</name>
</gene>
<sequence>MSRHQQPPAPTPTPGSDTTTGDSPDEPALSVWSVQPGSYTFSSEKIKHWAERQLQGTVCNLCAGPTQLDHDGPILRNDIDADIQTDLSIDAQLIASCLPDSRVESFVSGTADAVPLSSSTLQQLFSSINNLLQMSDKCMNRLLRLYCTSQ</sequence>
<evidence type="ECO:0000256" key="1">
    <source>
        <dbReference type="SAM" id="MobiDB-lite"/>
    </source>
</evidence>
<protein>
    <submittedName>
        <fullName evidence="2">Uncharacterized protein</fullName>
    </submittedName>
</protein>
<feature type="region of interest" description="Disordered" evidence="1">
    <location>
        <begin position="1"/>
        <end position="30"/>
    </location>
</feature>
<accession>A0A1H8W8H4</accession>
<evidence type="ECO:0000313" key="3">
    <source>
        <dbReference type="Proteomes" id="UP000198775"/>
    </source>
</evidence>
<dbReference type="EMBL" id="FOCX01000050">
    <property type="protein sequence ID" value="SEP23438.1"/>
    <property type="molecule type" value="Genomic_DNA"/>
</dbReference>
<dbReference type="AlphaFoldDB" id="A0A1H8W8H4"/>
<organism evidence="2 3">
    <name type="scientific">Halorientalis persicus</name>
    <dbReference type="NCBI Taxonomy" id="1367881"/>
    <lineage>
        <taxon>Archaea</taxon>
        <taxon>Methanobacteriati</taxon>
        <taxon>Methanobacteriota</taxon>
        <taxon>Stenosarchaea group</taxon>
        <taxon>Halobacteria</taxon>
        <taxon>Halobacteriales</taxon>
        <taxon>Haloarculaceae</taxon>
        <taxon>Halorientalis</taxon>
    </lineage>
</organism>
<proteinExistence type="predicted"/>